<evidence type="ECO:0000313" key="6">
    <source>
        <dbReference type="EMBL" id="MRJ47829.1"/>
    </source>
</evidence>
<feature type="binding site" evidence="1">
    <location>
        <position position="44"/>
    </location>
    <ligand>
        <name>Zn(2+)</name>
        <dbReference type="ChEBI" id="CHEBI:29105"/>
    </ligand>
</feature>
<dbReference type="InterPro" id="IPR016718">
    <property type="entry name" value="rRNA_m1G-MeTrfase_A_prd"/>
</dbReference>
<sequence>MENNLASISKSERTINWFQSHPTVQLQCIHCGENLNLKGKSLICQSNHQFDMNKQGYFFLANKAMSNRYDQALFTSRRQIISQSPLYDALHDKLEIILRPYYSDKSLSILDAGSGEGSHLYRLTQTLGTQHSLIGIDLAKAGIHLASDYNGYILSLVADLTKLPFANKQFDVILSILSPANYEEFNRVLKEEGHLVKILPNAAYLKEIRDAMVKLGYLDNNQYENDSVLEVFLQHYPEAKIERVQDTVALNTIQRQALVEMTPLTWRLTDQERQSLLEEMGTTISLDLTILIAN</sequence>
<dbReference type="EMBL" id="WJQT01000014">
    <property type="protein sequence ID" value="MRJ47829.1"/>
    <property type="molecule type" value="Genomic_DNA"/>
</dbReference>
<dbReference type="GO" id="GO:0032259">
    <property type="term" value="P:methylation"/>
    <property type="evidence" value="ECO:0007669"/>
    <property type="project" value="UniProtKB-KW"/>
</dbReference>
<feature type="domain" description="Methyltransferase" evidence="3">
    <location>
        <begin position="104"/>
        <end position="212"/>
    </location>
</feature>
<evidence type="ECO:0000313" key="8">
    <source>
        <dbReference type="Proteomes" id="UP000440066"/>
    </source>
</evidence>
<evidence type="ECO:0000256" key="1">
    <source>
        <dbReference type="PIRSR" id="PIRSR018249-1"/>
    </source>
</evidence>
<reference evidence="5 7" key="2">
    <citation type="submission" date="2019-11" db="EMBL/GenBank/DDBJ databases">
        <title>Characterisation of Fundicoccus ignavus gen. nov. sp. nov., a novel genus of the family Aerococcaceae isolated from bulk tank milk.</title>
        <authorList>
            <person name="Siebert A."/>
            <person name="Huptas C."/>
            <person name="Wenning M."/>
            <person name="Scherer S."/>
            <person name="Doll E.V."/>
        </authorList>
    </citation>
    <scope>NUCLEOTIDE SEQUENCE [LARGE SCALE GENOMIC DNA]</scope>
    <source>
        <strain evidence="5 7">WS4759</strain>
    </source>
</reference>
<comment type="caution">
    <text evidence="5">The sequence shown here is derived from an EMBL/GenBank/DDBJ whole genome shotgun (WGS) entry which is preliminary data.</text>
</comment>
<feature type="binding site" evidence="2">
    <location>
        <begin position="116"/>
        <end position="117"/>
    </location>
    <ligand>
        <name>S-adenosyl-L-methionine</name>
        <dbReference type="ChEBI" id="CHEBI:59789"/>
    </ligand>
</feature>
<dbReference type="RefSeq" id="WP_153832894.1">
    <property type="nucleotide sequence ID" value="NZ_WJQS01000005.1"/>
</dbReference>
<feature type="binding site" evidence="1">
    <location>
        <position position="48"/>
    </location>
    <ligand>
        <name>Zn(2+)</name>
        <dbReference type="ChEBI" id="CHEBI:29105"/>
    </ligand>
</feature>
<dbReference type="GO" id="GO:0046872">
    <property type="term" value="F:metal ion binding"/>
    <property type="evidence" value="ECO:0007669"/>
    <property type="project" value="UniProtKB-KW"/>
</dbReference>
<dbReference type="Proteomes" id="UP000430975">
    <property type="component" value="Unassembled WGS sequence"/>
</dbReference>
<dbReference type="SUPFAM" id="SSF53335">
    <property type="entry name" value="S-adenosyl-L-methionine-dependent methyltransferases"/>
    <property type="match status" value="1"/>
</dbReference>
<protein>
    <submittedName>
        <fullName evidence="5">Methyltransferase domain-containing protein</fullName>
    </submittedName>
</protein>
<keyword evidence="1" id="KW-0862">Zinc</keyword>
<dbReference type="AlphaFoldDB" id="A0A6I2GG66"/>
<dbReference type="Proteomes" id="UP000440066">
    <property type="component" value="Unassembled WGS sequence"/>
</dbReference>
<proteinExistence type="predicted"/>
<keyword evidence="5" id="KW-0808">Transferase</keyword>
<name>A0A6I2GG66_9LACT</name>
<dbReference type="Pfam" id="PF13847">
    <property type="entry name" value="Methyltransf_31"/>
    <property type="match status" value="1"/>
</dbReference>
<dbReference type="InterPro" id="IPR025714">
    <property type="entry name" value="Methyltranfer_dom"/>
</dbReference>
<keyword evidence="5" id="KW-0489">Methyltransferase</keyword>
<dbReference type="Pfam" id="PF21302">
    <property type="entry name" value="Zn_ribbon_RlmA"/>
    <property type="match status" value="1"/>
</dbReference>
<dbReference type="PIRSF" id="PIRSF018249">
    <property type="entry name" value="MyrA_prd"/>
    <property type="match status" value="1"/>
</dbReference>
<evidence type="ECO:0000256" key="2">
    <source>
        <dbReference type="PIRSR" id="PIRSR018249-2"/>
    </source>
</evidence>
<gene>
    <name evidence="6" type="ORF">GF867_09660</name>
    <name evidence="5" type="ORF">GIY09_07285</name>
</gene>
<dbReference type="GO" id="GO:0008168">
    <property type="term" value="F:methyltransferase activity"/>
    <property type="evidence" value="ECO:0007669"/>
    <property type="project" value="UniProtKB-KW"/>
</dbReference>
<accession>A0A6I2GG66</accession>
<feature type="binding site" evidence="2">
    <location>
        <position position="87"/>
    </location>
    <ligand>
        <name>S-adenosyl-L-methionine</name>
        <dbReference type="ChEBI" id="CHEBI:59789"/>
    </ligand>
</feature>
<feature type="binding site" evidence="2">
    <location>
        <position position="204"/>
    </location>
    <ligand>
        <name>S-adenosyl-L-methionine</name>
        <dbReference type="ChEBI" id="CHEBI:59789"/>
    </ligand>
</feature>
<evidence type="ECO:0000259" key="4">
    <source>
        <dbReference type="Pfam" id="PF21302"/>
    </source>
</evidence>
<organism evidence="5 7">
    <name type="scientific">Fundicoccus ignavus</name>
    <dbReference type="NCBI Taxonomy" id="2664442"/>
    <lineage>
        <taxon>Bacteria</taxon>
        <taxon>Bacillati</taxon>
        <taxon>Bacillota</taxon>
        <taxon>Bacilli</taxon>
        <taxon>Lactobacillales</taxon>
        <taxon>Aerococcaceae</taxon>
        <taxon>Fundicoccus</taxon>
    </lineage>
</organism>
<keyword evidence="2" id="KW-0949">S-adenosyl-L-methionine</keyword>
<dbReference type="EMBL" id="WJQS01000005">
    <property type="protein sequence ID" value="MRI85684.1"/>
    <property type="molecule type" value="Genomic_DNA"/>
</dbReference>
<evidence type="ECO:0000313" key="7">
    <source>
        <dbReference type="Proteomes" id="UP000430975"/>
    </source>
</evidence>
<evidence type="ECO:0000313" key="5">
    <source>
        <dbReference type="EMBL" id="MRI85684.1"/>
    </source>
</evidence>
<feature type="domain" description="23S rRNA (guanine(745)-N(1))-methyltransferase N-terminal" evidence="4">
    <location>
        <begin position="27"/>
        <end position="59"/>
    </location>
</feature>
<reference evidence="6 8" key="1">
    <citation type="submission" date="2019-11" db="EMBL/GenBank/DDBJ databases">
        <title>Characterisation of Fundicoccus ignavus gen. nov. sp. nov., a novel genus of the family Aerococcaceae from bulk tank milk.</title>
        <authorList>
            <person name="Siebert A."/>
            <person name="Huptas C."/>
            <person name="Wenning M."/>
            <person name="Scherer S."/>
            <person name="Doll E.V."/>
        </authorList>
    </citation>
    <scope>NUCLEOTIDE SEQUENCE [LARGE SCALE GENOMIC DNA]</scope>
    <source>
        <strain evidence="6 8">DSM 109652</strain>
    </source>
</reference>
<keyword evidence="7" id="KW-1185">Reference proteome</keyword>
<dbReference type="CDD" id="cd02440">
    <property type="entry name" value="AdoMet_MTases"/>
    <property type="match status" value="1"/>
</dbReference>
<evidence type="ECO:0000259" key="3">
    <source>
        <dbReference type="Pfam" id="PF13847"/>
    </source>
</evidence>
<dbReference type="InterPro" id="IPR048647">
    <property type="entry name" value="RlmA_N"/>
</dbReference>
<dbReference type="Gene3D" id="3.40.50.150">
    <property type="entry name" value="Vaccinia Virus protein VP39"/>
    <property type="match status" value="1"/>
</dbReference>
<keyword evidence="1" id="KW-0479">Metal-binding</keyword>
<dbReference type="InterPro" id="IPR029063">
    <property type="entry name" value="SAM-dependent_MTases_sf"/>
</dbReference>